<reference evidence="2 3" key="1">
    <citation type="submission" date="2018-10" db="EMBL/GenBank/DDBJ databases">
        <title>Tessaracoccus antarcticuss sp. nov., isolated from sediment.</title>
        <authorList>
            <person name="Zhou L.Y."/>
            <person name="Du Z.J."/>
        </authorList>
    </citation>
    <scope>NUCLEOTIDE SEQUENCE [LARGE SCALE GENOMIC DNA]</scope>
    <source>
        <strain evidence="2 3">JDX10</strain>
    </source>
</reference>
<proteinExistence type="predicted"/>
<dbReference type="Proteomes" id="UP000275256">
    <property type="component" value="Unassembled WGS sequence"/>
</dbReference>
<keyword evidence="3" id="KW-1185">Reference proteome</keyword>
<dbReference type="InterPro" id="IPR029044">
    <property type="entry name" value="Nucleotide-diphossugar_trans"/>
</dbReference>
<dbReference type="EMBL" id="REFW01000001">
    <property type="protein sequence ID" value="RMB61232.1"/>
    <property type="molecule type" value="Genomic_DNA"/>
</dbReference>
<dbReference type="PANTHER" id="PTHR43685:SF2">
    <property type="entry name" value="GLYCOSYLTRANSFERASE 2-LIKE DOMAIN-CONTAINING PROTEIN"/>
    <property type="match status" value="1"/>
</dbReference>
<name>A0A3M0GEZ0_9ACTN</name>
<evidence type="ECO:0000259" key="1">
    <source>
        <dbReference type="Pfam" id="PF00535"/>
    </source>
</evidence>
<evidence type="ECO:0000313" key="3">
    <source>
        <dbReference type="Proteomes" id="UP000275256"/>
    </source>
</evidence>
<dbReference type="Pfam" id="PF00535">
    <property type="entry name" value="Glycos_transf_2"/>
    <property type="match status" value="1"/>
</dbReference>
<dbReference type="InterPro" id="IPR050834">
    <property type="entry name" value="Glycosyltransf_2"/>
</dbReference>
<sequence length="542" mass="59207">MGPAETPAVVNPVTLPPVALSVIIPTYRGAERIEGALSSLASQTLDATMFEVVVIVNGPREGYVEALEGMAERHPGLRLRVEFSDRTGASHARNIGLAISSGRYVTFVDDDDWLQPRFLELGLAAAGVDRVVVLPLIDQLMDTDELRPSPYGTQTRAADAQVVPLATQHWILMFNACKILPRDVAVQIRYDEDLRSGEDLVYFSHLLAHELLVAFTYGDDAHYVRRVRAGSISRQNTSFDFLVTQRLACIQRLDGLDLPVGSVADDSRMLMIRSQANSLVRWLDGNPEGRARVMAAVNRANIQRFPRGLFNKGQAEELAFLPTFGLQTDADAAGELETLVARGAVVDVISAVPPGPHPQNPHALVLVADVLDTHTGLAVPWGEDVSECVTAFALSAARTAARRHGRKPYRSLYSRAPWASSHAAGALFKLDHWPIVWTAEFSHSLRTTPEGAKRPSPIVWDDVTATFRAAIDARGFEALRIPTTFALIEAVTVIVADEVVFPTPHIRDEMLAAWGDSGLTELVMAKSTARTPRWQGYPSPAP</sequence>
<accession>A0A3M0GEZ0</accession>
<dbReference type="PANTHER" id="PTHR43685">
    <property type="entry name" value="GLYCOSYLTRANSFERASE"/>
    <property type="match status" value="1"/>
</dbReference>
<dbReference type="SUPFAM" id="SSF53448">
    <property type="entry name" value="Nucleotide-diphospho-sugar transferases"/>
    <property type="match status" value="1"/>
</dbReference>
<dbReference type="CDD" id="cd00761">
    <property type="entry name" value="Glyco_tranf_GTA_type"/>
    <property type="match status" value="1"/>
</dbReference>
<organism evidence="2 3">
    <name type="scientific">Tessaracoccus antarcticus</name>
    <dbReference type="NCBI Taxonomy" id="2479848"/>
    <lineage>
        <taxon>Bacteria</taxon>
        <taxon>Bacillati</taxon>
        <taxon>Actinomycetota</taxon>
        <taxon>Actinomycetes</taxon>
        <taxon>Propionibacteriales</taxon>
        <taxon>Propionibacteriaceae</taxon>
        <taxon>Tessaracoccus</taxon>
    </lineage>
</organism>
<dbReference type="AlphaFoldDB" id="A0A3M0GEZ0"/>
<dbReference type="GO" id="GO:0016740">
    <property type="term" value="F:transferase activity"/>
    <property type="evidence" value="ECO:0007669"/>
    <property type="project" value="UniProtKB-KW"/>
</dbReference>
<keyword evidence="2" id="KW-0808">Transferase</keyword>
<dbReference type="InterPro" id="IPR001173">
    <property type="entry name" value="Glyco_trans_2-like"/>
</dbReference>
<evidence type="ECO:0000313" key="2">
    <source>
        <dbReference type="EMBL" id="RMB61232.1"/>
    </source>
</evidence>
<comment type="caution">
    <text evidence="2">The sequence shown here is derived from an EMBL/GenBank/DDBJ whole genome shotgun (WGS) entry which is preliminary data.</text>
</comment>
<dbReference type="Gene3D" id="3.90.550.10">
    <property type="entry name" value="Spore Coat Polysaccharide Biosynthesis Protein SpsA, Chain A"/>
    <property type="match status" value="1"/>
</dbReference>
<gene>
    <name evidence="2" type="ORF">EAX62_00735</name>
</gene>
<protein>
    <submittedName>
        <fullName evidence="2">Glycosyltransferase family 2 protein</fullName>
    </submittedName>
</protein>
<feature type="domain" description="Glycosyltransferase 2-like" evidence="1">
    <location>
        <begin position="21"/>
        <end position="147"/>
    </location>
</feature>